<dbReference type="OrthoDB" id="2804702at2759"/>
<keyword evidence="3" id="KW-1185">Reference proteome</keyword>
<evidence type="ECO:0000256" key="1">
    <source>
        <dbReference type="SAM" id="MobiDB-lite"/>
    </source>
</evidence>
<feature type="region of interest" description="Disordered" evidence="1">
    <location>
        <begin position="743"/>
        <end position="775"/>
    </location>
</feature>
<feature type="compositionally biased region" description="Low complexity" evidence="1">
    <location>
        <begin position="601"/>
        <end position="617"/>
    </location>
</feature>
<feature type="region of interest" description="Disordered" evidence="1">
    <location>
        <begin position="578"/>
        <end position="636"/>
    </location>
</feature>
<name>A0A9P3FZ09_9APHY</name>
<comment type="caution">
    <text evidence="2">The sequence shown here is derived from an EMBL/GenBank/DDBJ whole genome shotgun (WGS) entry which is preliminary data.</text>
</comment>
<proteinExistence type="predicted"/>
<protein>
    <recommendedName>
        <fullName evidence="4">RRM domain-containing protein</fullName>
    </recommendedName>
</protein>
<dbReference type="Proteomes" id="UP000703269">
    <property type="component" value="Unassembled WGS sequence"/>
</dbReference>
<evidence type="ECO:0008006" key="4">
    <source>
        <dbReference type="Google" id="ProtNLM"/>
    </source>
</evidence>
<accession>A0A9P3FZ09</accession>
<evidence type="ECO:0000313" key="3">
    <source>
        <dbReference type="Proteomes" id="UP000703269"/>
    </source>
</evidence>
<feature type="compositionally biased region" description="Basic and acidic residues" evidence="1">
    <location>
        <begin position="46"/>
        <end position="70"/>
    </location>
</feature>
<gene>
    <name evidence="2" type="ORF">PsYK624_012710</name>
</gene>
<organism evidence="2 3">
    <name type="scientific">Phanerochaete sordida</name>
    <dbReference type="NCBI Taxonomy" id="48140"/>
    <lineage>
        <taxon>Eukaryota</taxon>
        <taxon>Fungi</taxon>
        <taxon>Dikarya</taxon>
        <taxon>Basidiomycota</taxon>
        <taxon>Agaricomycotina</taxon>
        <taxon>Agaricomycetes</taxon>
        <taxon>Polyporales</taxon>
        <taxon>Phanerochaetaceae</taxon>
        <taxon>Phanerochaete</taxon>
    </lineage>
</organism>
<feature type="region of interest" description="Disordered" evidence="1">
    <location>
        <begin position="44"/>
        <end position="150"/>
    </location>
</feature>
<feature type="compositionally biased region" description="Pro residues" evidence="1">
    <location>
        <begin position="526"/>
        <end position="535"/>
    </location>
</feature>
<evidence type="ECO:0000313" key="2">
    <source>
        <dbReference type="EMBL" id="GJE85193.1"/>
    </source>
</evidence>
<reference evidence="2 3" key="1">
    <citation type="submission" date="2021-08" db="EMBL/GenBank/DDBJ databases">
        <title>Draft Genome Sequence of Phanerochaete sordida strain YK-624.</title>
        <authorList>
            <person name="Mori T."/>
            <person name="Dohra H."/>
            <person name="Suzuki T."/>
            <person name="Kawagishi H."/>
            <person name="Hirai H."/>
        </authorList>
    </citation>
    <scope>NUCLEOTIDE SEQUENCE [LARGE SCALE GENOMIC DNA]</scope>
    <source>
        <strain evidence="2 3">YK-624</strain>
    </source>
</reference>
<feature type="region of interest" description="Disordered" evidence="1">
    <location>
        <begin position="415"/>
        <end position="435"/>
    </location>
</feature>
<feature type="compositionally biased region" description="Low complexity" evidence="1">
    <location>
        <begin position="700"/>
        <end position="714"/>
    </location>
</feature>
<feature type="compositionally biased region" description="Pro residues" evidence="1">
    <location>
        <begin position="503"/>
        <end position="513"/>
    </location>
</feature>
<sequence>MIVHGVGSLNSPIVISDDEDEAYVELELEQRLSSPQEGMALDFEDDYHPEYVWHDTPPEEREFARQERLSESVLQDATPDGSRDHGTPGSSLAGQKRKRGSHLDSPSQRSYPLPGQTHMAQPRPSSPGAYPGESKAARKKRRKRERQAAEYMVHASAGPSTGAMHPLPAIPAMFPPSMSPVSPVMPQIPSLLPFSLHASLPPKPMMFPDYGFPLPPISLQDLHIAAAMSMFPASPPIPPSIPPPFVNMHHMSLPPADLPVLPNEPLHPASDEPEPIRKTPIVKRPIGVPPDPDPSSLHGTYKSPNPNFPPPNPARTLVMEISPKKYRNVAFVRSWAMTFGTKPIKPPRIDLDVKAGKALIEFPTAEVARLAFESDRMLGEGREHIRVFWYRVRGVGADAGVGELEEGEIEDGELAKHHGKLKQKAKESKKAAEPTSFASLPVVDLPLPAKRLEHPRPSPLIIPPLPSPSNIRRTSVSQSPVALVNPARSPAVSSATPRQSTLPPLPASLPPKPVSLRQTPAAKPLEPSPPQPPPLLSRIQQAEAEPRLEVFAVSIAHAPTPPSSLDANAPVFVPKALSHSSTPAPVDPARLPPPSSSDIPGLHAGLDASGASAADGAQTGSKRTAAERGGATPEPVRNVIAQAIFGLQPRLEKDEASSIASSRGRSPLQDHLGFTVAPPPLPVEQNAASTANYPPPTPTQPSSSLLPAESAPPLDNIVTSPGSEISVTPSTMLCAPAPVRDHPHSVFSTPTPPPSEPRAIRNLPKHPSYAKRREVEESIAKHREMLASRSSASSSGSTTPVSEVEAMIVCKSSTEETTPSPTLPPSAEITAAMREDNLRRLVLNSRKSRASSTVPSTPLAESPPSTFVAAVTVSEVTTMGHNNKARLDELAVSFITQSIQAASLPTSPLADRTPVSPIFSEKALLSAKQRVLEDNIADQKALMGQYLAARTKDERARLKAAMAARSRAMEQELDAVRARADAGREAARALRFKWPETDRNACILVISDDEGDE</sequence>
<dbReference type="EMBL" id="BPQB01000002">
    <property type="protein sequence ID" value="GJE85193.1"/>
    <property type="molecule type" value="Genomic_DNA"/>
</dbReference>
<dbReference type="AlphaFoldDB" id="A0A9P3FZ09"/>
<feature type="region of interest" description="Disordered" evidence="1">
    <location>
        <begin position="453"/>
        <end position="536"/>
    </location>
</feature>
<feature type="region of interest" description="Disordered" evidence="1">
    <location>
        <begin position="651"/>
        <end position="721"/>
    </location>
</feature>
<feature type="compositionally biased region" description="Pro residues" evidence="1">
    <location>
        <begin position="457"/>
        <end position="467"/>
    </location>
</feature>
<feature type="region of interest" description="Disordered" evidence="1">
    <location>
        <begin position="259"/>
        <end position="314"/>
    </location>
</feature>